<proteinExistence type="predicted"/>
<name>A0A383AIV6_9ZZZZ</name>
<dbReference type="PROSITE" id="PS51257">
    <property type="entry name" value="PROKAR_LIPOPROTEIN"/>
    <property type="match status" value="1"/>
</dbReference>
<gene>
    <name evidence="1" type="ORF">METZ01_LOCUS459979</name>
</gene>
<reference evidence="1" key="1">
    <citation type="submission" date="2018-05" db="EMBL/GenBank/DDBJ databases">
        <authorList>
            <person name="Lanie J.A."/>
            <person name="Ng W.-L."/>
            <person name="Kazmierczak K.M."/>
            <person name="Andrzejewski T.M."/>
            <person name="Davidsen T.M."/>
            <person name="Wayne K.J."/>
            <person name="Tettelin H."/>
            <person name="Glass J.I."/>
            <person name="Rusch D."/>
            <person name="Podicherti R."/>
            <person name="Tsui H.-C.T."/>
            <person name="Winkler M.E."/>
        </authorList>
    </citation>
    <scope>NUCLEOTIDE SEQUENCE</scope>
</reference>
<evidence type="ECO:0000313" key="1">
    <source>
        <dbReference type="EMBL" id="SVE07125.1"/>
    </source>
</evidence>
<sequence length="86" mass="9364">MKKLLLLIILSFFSAQSFAGSCPDGSEPVKSVSADGTYFVYNCGNSSNDGGAKTTITAFDDSYSFTVSRYHDDEDWQELGNGFVEI</sequence>
<dbReference type="AlphaFoldDB" id="A0A383AIV6"/>
<protein>
    <submittedName>
        <fullName evidence="1">Uncharacterized protein</fullName>
    </submittedName>
</protein>
<accession>A0A383AIV6</accession>
<feature type="non-terminal residue" evidence="1">
    <location>
        <position position="86"/>
    </location>
</feature>
<dbReference type="EMBL" id="UINC01192135">
    <property type="protein sequence ID" value="SVE07125.1"/>
    <property type="molecule type" value="Genomic_DNA"/>
</dbReference>
<organism evidence="1">
    <name type="scientific">marine metagenome</name>
    <dbReference type="NCBI Taxonomy" id="408172"/>
    <lineage>
        <taxon>unclassified sequences</taxon>
        <taxon>metagenomes</taxon>
        <taxon>ecological metagenomes</taxon>
    </lineage>
</organism>